<dbReference type="Proteomes" id="UP000499080">
    <property type="component" value="Unassembled WGS sequence"/>
</dbReference>
<proteinExistence type="predicted"/>
<evidence type="ECO:0000313" key="2">
    <source>
        <dbReference type="Proteomes" id="UP000499080"/>
    </source>
</evidence>
<dbReference type="PANTHER" id="PTHR47510:SF3">
    <property type="entry name" value="ENDO_EXONUCLEASE_PHOSPHATASE DOMAIN-CONTAINING PROTEIN"/>
    <property type="match status" value="1"/>
</dbReference>
<dbReference type="OrthoDB" id="6571269at2759"/>
<reference evidence="1 2" key="1">
    <citation type="journal article" date="2019" name="Sci. Rep.">
        <title>Orb-weaving spider Araneus ventricosus genome elucidates the spidroin gene catalogue.</title>
        <authorList>
            <person name="Kono N."/>
            <person name="Nakamura H."/>
            <person name="Ohtoshi R."/>
            <person name="Moran D.A.P."/>
            <person name="Shinohara A."/>
            <person name="Yoshida Y."/>
            <person name="Fujiwara M."/>
            <person name="Mori M."/>
            <person name="Tomita M."/>
            <person name="Arakawa K."/>
        </authorList>
    </citation>
    <scope>NUCLEOTIDE SEQUENCE [LARGE SCALE GENOMIC DNA]</scope>
</reference>
<dbReference type="AlphaFoldDB" id="A0A4Y2Q9G2"/>
<evidence type="ECO:0008006" key="3">
    <source>
        <dbReference type="Google" id="ProtNLM"/>
    </source>
</evidence>
<organism evidence="1 2">
    <name type="scientific">Araneus ventricosus</name>
    <name type="common">Orbweaver spider</name>
    <name type="synonym">Epeira ventricosa</name>
    <dbReference type="NCBI Taxonomy" id="182803"/>
    <lineage>
        <taxon>Eukaryota</taxon>
        <taxon>Metazoa</taxon>
        <taxon>Ecdysozoa</taxon>
        <taxon>Arthropoda</taxon>
        <taxon>Chelicerata</taxon>
        <taxon>Arachnida</taxon>
        <taxon>Araneae</taxon>
        <taxon>Araneomorphae</taxon>
        <taxon>Entelegynae</taxon>
        <taxon>Araneoidea</taxon>
        <taxon>Araneidae</taxon>
        <taxon>Araneus</taxon>
    </lineage>
</organism>
<evidence type="ECO:0000313" key="1">
    <source>
        <dbReference type="EMBL" id="GBN60798.1"/>
    </source>
</evidence>
<comment type="caution">
    <text evidence="1">The sequence shown here is derived from an EMBL/GenBank/DDBJ whole genome shotgun (WGS) entry which is preliminary data.</text>
</comment>
<protein>
    <recommendedName>
        <fullName evidence="3">Reverse transcriptase domain-containing protein</fullName>
    </recommendedName>
</protein>
<dbReference type="PANTHER" id="PTHR47510">
    <property type="entry name" value="REVERSE TRANSCRIPTASE DOMAIN-CONTAINING PROTEIN"/>
    <property type="match status" value="1"/>
</dbReference>
<keyword evidence="2" id="KW-1185">Reference proteome</keyword>
<name>A0A4Y2Q9G2_ARAVE</name>
<accession>A0A4Y2Q9G2</accession>
<gene>
    <name evidence="1" type="ORF">AVEN_261327_1</name>
</gene>
<sequence length="349" mass="40520">MYCPNCSFKRSITKKFTFWYSVETRRLLRRKEIVRRLLLKHRNSVFIDEFRSLRTSVKFGIKRDYGNYLHLIEKDLISEPKKFWSHFKKDKNNNHLPHKLYYNDKCFTNDIDIANASADYFCSVFKPSSEYDSNDAVDFNGFGDFVGIDTITYDDVVVPIKELKSTSTIGIDNIPPFIIKSCAEFLVYPLLALINLPLEKNTFPYAWKLTKIVPVFKKVNAEECKNYQPIAILRPLSKIFEIMMHKKFVPSNPSASRSHLDFKHPKLHSAALPLVITLIFLRGPRLLPVIHSSDINEFRRLPDFSSTHVSPCHQNCPIGDAQIAPHHIVLSDHSLTFFLSSHRERGHMM</sequence>
<dbReference type="EMBL" id="BGPR01013462">
    <property type="protein sequence ID" value="GBN60798.1"/>
    <property type="molecule type" value="Genomic_DNA"/>
</dbReference>